<feature type="compositionally biased region" description="Pro residues" evidence="16">
    <location>
        <begin position="1276"/>
        <end position="1300"/>
    </location>
</feature>
<accession>A0A8H4VNZ9</accession>
<dbReference type="GO" id="GO:0007029">
    <property type="term" value="P:endoplasmic reticulum organization"/>
    <property type="evidence" value="ECO:0007669"/>
    <property type="project" value="TreeGrafter"/>
</dbReference>
<dbReference type="PROSITE" id="PS50082">
    <property type="entry name" value="WD_REPEATS_2"/>
    <property type="match status" value="2"/>
</dbReference>
<evidence type="ECO:0000313" key="18">
    <source>
        <dbReference type="EMBL" id="KAF4616993.1"/>
    </source>
</evidence>
<dbReference type="FunFam" id="2.130.10.10:FF:000193">
    <property type="entry name" value="Protein transport protein SEC31, putative"/>
    <property type="match status" value="1"/>
</dbReference>
<comment type="function">
    <text evidence="14">Component of the coat protein complex II (COPII) which promotes the formation of transport vesicles from the endoplasmic reticulum (ER). The coat has two main functions, the physical deformation of the endoplasmic reticulum membrane into vesicles and the selection of cargo molecules.</text>
</comment>
<proteinExistence type="inferred from homology"/>
<dbReference type="GO" id="GO:0030127">
    <property type="term" value="C:COPII vesicle coat"/>
    <property type="evidence" value="ECO:0007669"/>
    <property type="project" value="TreeGrafter"/>
</dbReference>
<feature type="compositionally biased region" description="Low complexity" evidence="16">
    <location>
        <begin position="1008"/>
        <end position="1019"/>
    </location>
</feature>
<evidence type="ECO:0000256" key="16">
    <source>
        <dbReference type="SAM" id="MobiDB-lite"/>
    </source>
</evidence>
<evidence type="ECO:0000256" key="7">
    <source>
        <dbReference type="ARBA" id="ARBA00022574"/>
    </source>
</evidence>
<dbReference type="Pfam" id="PF07304">
    <property type="entry name" value="SRA1"/>
    <property type="match status" value="1"/>
</dbReference>
<dbReference type="InterPro" id="IPR036322">
    <property type="entry name" value="WD40_repeat_dom_sf"/>
</dbReference>
<keyword evidence="10" id="KW-0931">ER-Golgi transport</keyword>
<comment type="subcellular location">
    <subcellularLocation>
        <location evidence="1">Cytoplasmic vesicle</location>
        <location evidence="1">COPII-coated vesicle membrane</location>
        <topology evidence="1">Peripheral membrane protein</topology>
        <orientation evidence="1">Cytoplasmic side</orientation>
    </subcellularLocation>
    <subcellularLocation>
        <location evidence="2">Endoplasmic reticulum membrane</location>
        <topology evidence="2">Peripheral membrane protein</topology>
        <orientation evidence="2">Cytoplasmic side</orientation>
    </subcellularLocation>
</comment>
<evidence type="ECO:0000256" key="4">
    <source>
        <dbReference type="ARBA" id="ARBA00013507"/>
    </source>
</evidence>
<feature type="compositionally biased region" description="Polar residues" evidence="16">
    <location>
        <begin position="996"/>
        <end position="1005"/>
    </location>
</feature>
<keyword evidence="6" id="KW-0813">Transport</keyword>
<evidence type="ECO:0000313" key="19">
    <source>
        <dbReference type="Proteomes" id="UP000521872"/>
    </source>
</evidence>
<dbReference type="Proteomes" id="UP000521872">
    <property type="component" value="Unassembled WGS sequence"/>
</dbReference>
<sequence>MKLKEIHRTSTFAWSPAASLPLLATGTVAGALDESFSNESQLEIWAPDFLDRDEFDLGFVDGKGPKGSVKDNARFNRLAWGCPQADHSQGVIAAGLENGELALWDPSKILGGASAAESLILRNTTHTGPVRGLDFNPIQNNLLASGGIGGEVYIWDLKDPSKPYSPTPGQRSTKLDEITSVAWNQQVQYVLAGASSTGYTVVWDLRGKREVVALAYGGGAGTLAGTSGPGAGMGVGGRRGMSDIAWHPDNATRVVTASEDDSSPIIMVWDLRNARAPEKILTGHEKGVLSLSWCKQDADLLLSCGKDNRALCWNPQTSEVIGELPSADNWAFQVDWCPRNPDMLATAFFDGTIGIHSLQSTNEPAADTKAAAPRPDGADIFDAPGFARSSSSQQGTLSLKQPPKWLRRPASSSFGFGGQLVTVSNLTSAQGKAQSSVAHIRKVVTEDELVERAKKLQAAIANDDLKSFAEGKTEGETTTGEGWAALLSLFKANSRNELVTLLGFSKEEVAARVAEAVENLKASSAAKSETDDTTLYEKPHESVVSFAEPESQSQEIASDRSDTGDESGSNNVAAFDEPTPSDVNVSVAPAQPEDEGSATTAPSLFGDDIPGTPQHDFFNTVGVAQDDGESHAVLVPHTNYGLDSSVAATVGSGPSSVTSEVQRSNSFRIYPTDESDVERLVTKALVLGDFESAVSLCLSADRFADAILLAVRGGSDLLQRTQKAYFERQTTTQPYLRLLQSIVSNDLSDIVQNADLQEWREIFVVICTFASQEEFSGLAEQLGRRLEEQFNLAVESNAEDGTTLEQEAYNFRKNATLTYLAAARLERLVGIWADELVQEEKALVNNAQDKIGSYYSAHAHALQTFIEKVTIFRAATSYKDEALQSASVSDYKLASLYDRYFEYAELLCTQGLVKEAVDFLKLTPEGYKGKNEGVDFEAERKRLVQAAAPGPVASTSKLPAATTSSISGTTRAPAYAGYNPYTAPVQPQQPIQPVMSHQQYPSANNPYAPVQQQHQPPAPVQQAQVYNPYAPVQSQAQPQPSQIRAQPSPPPGYTNVQAPPPPRAANGAATNLPPPPKRGAAGGWNDAPEVTPPSRAPAALNLSKPAAITSPFPNSNVPATPGFSPSGTPYMGQPSATLPPPPRPGSVNRGGSVGPLPPQGHRVGGPPSAGVYPPPPGGSRPPSTLGGVQPPTRLMSPPHGMPPAAAPARQPTPSQYMPQAASRGPSGTGATPPPGQFGRAPPPQQPGQPQNNPYAPNPAAQPGPYGPPSQAQQPHQQPPPPSGPYAPPPQQQRGAPPPGPQMMQQPPAPGQQQQQQQPGGPPPPGGPAGPPRVASRTAAPARAAPPPPKYPVGDRSHIPDYAQEAYNSISQHLNTMKQTVPPNQKRLVDDLEKRINPLFDALNCETLSRPVVDQLTVLTRAMDAHDRPAALAIHVELLTRGSQTDDIGLWMSGVKQLIMRL</sequence>
<keyword evidence="8" id="KW-0677">Repeat</keyword>
<dbReference type="Gene3D" id="2.130.10.10">
    <property type="entry name" value="YVTN repeat-like/Quinoprotein amine dehydrogenase"/>
    <property type="match status" value="1"/>
</dbReference>
<feature type="repeat" description="WD" evidence="15">
    <location>
        <begin position="123"/>
        <end position="165"/>
    </location>
</feature>
<dbReference type="Gene3D" id="1.20.940.10">
    <property type="entry name" value="Functional domain of the splicing factor Prp18"/>
    <property type="match status" value="1"/>
</dbReference>
<evidence type="ECO:0000256" key="14">
    <source>
        <dbReference type="ARBA" id="ARBA00025471"/>
    </source>
</evidence>
<feature type="compositionally biased region" description="Pro residues" evidence="16">
    <location>
        <begin position="1319"/>
        <end position="1330"/>
    </location>
</feature>
<dbReference type="GO" id="GO:0005789">
    <property type="term" value="C:endoplasmic reticulum membrane"/>
    <property type="evidence" value="ECO:0007669"/>
    <property type="project" value="UniProtKB-SubCell"/>
</dbReference>
<evidence type="ECO:0000256" key="15">
    <source>
        <dbReference type="PROSITE-ProRule" id="PRU00221"/>
    </source>
</evidence>
<keyword evidence="19" id="KW-1185">Reference proteome</keyword>
<reference evidence="18 19" key="1">
    <citation type="submission" date="2019-12" db="EMBL/GenBank/DDBJ databases">
        <authorList>
            <person name="Floudas D."/>
            <person name="Bentzer J."/>
            <person name="Ahren D."/>
            <person name="Johansson T."/>
            <person name="Persson P."/>
            <person name="Tunlid A."/>
        </authorList>
    </citation>
    <scope>NUCLEOTIDE SEQUENCE [LARGE SCALE GENOMIC DNA]</scope>
    <source>
        <strain evidence="18 19">CBS 102.39</strain>
    </source>
</reference>
<evidence type="ECO:0000256" key="11">
    <source>
        <dbReference type="ARBA" id="ARBA00022927"/>
    </source>
</evidence>
<dbReference type="InterPro" id="IPR015943">
    <property type="entry name" value="WD40/YVTN_repeat-like_dom_sf"/>
</dbReference>
<gene>
    <name evidence="18" type="ORF">D9613_008881</name>
</gene>
<feature type="compositionally biased region" description="Low complexity" evidence="16">
    <location>
        <begin position="1301"/>
        <end position="1318"/>
    </location>
</feature>
<keyword evidence="9" id="KW-0256">Endoplasmic reticulum</keyword>
<keyword evidence="11" id="KW-0653">Protein transport</keyword>
<feature type="compositionally biased region" description="Pro residues" evidence="16">
    <location>
        <begin position="1231"/>
        <end position="1246"/>
    </location>
</feature>
<feature type="compositionally biased region" description="Low complexity" evidence="16">
    <location>
        <begin position="1331"/>
        <end position="1342"/>
    </location>
</feature>
<evidence type="ECO:0000256" key="12">
    <source>
        <dbReference type="ARBA" id="ARBA00023136"/>
    </source>
</evidence>
<evidence type="ECO:0000256" key="5">
    <source>
        <dbReference type="ARBA" id="ARBA00021236"/>
    </source>
</evidence>
<feature type="region of interest" description="Disordered" evidence="16">
    <location>
        <begin position="947"/>
        <end position="969"/>
    </location>
</feature>
<dbReference type="PANTHER" id="PTHR13923:SF11">
    <property type="entry name" value="SECRETORY 31, ISOFORM D"/>
    <property type="match status" value="1"/>
</dbReference>
<feature type="compositionally biased region" description="Polar residues" evidence="16">
    <location>
        <begin position="1111"/>
        <end position="1127"/>
    </location>
</feature>
<evidence type="ECO:0000256" key="9">
    <source>
        <dbReference type="ARBA" id="ARBA00022824"/>
    </source>
</evidence>
<feature type="domain" description="SRA1/Sec31" evidence="17">
    <location>
        <begin position="1339"/>
        <end position="1459"/>
    </location>
</feature>
<evidence type="ECO:0000256" key="8">
    <source>
        <dbReference type="ARBA" id="ARBA00022737"/>
    </source>
</evidence>
<dbReference type="Gene3D" id="1.25.40.1030">
    <property type="match status" value="1"/>
</dbReference>
<dbReference type="SUPFAM" id="SSF50978">
    <property type="entry name" value="WD40 repeat-like"/>
    <property type="match status" value="1"/>
</dbReference>
<feature type="compositionally biased region" description="Low complexity" evidence="16">
    <location>
        <begin position="1031"/>
        <end position="1046"/>
    </location>
</feature>
<evidence type="ECO:0000256" key="1">
    <source>
        <dbReference type="ARBA" id="ARBA00004299"/>
    </source>
</evidence>
<feature type="region of interest" description="Disordered" evidence="16">
    <location>
        <begin position="521"/>
        <end position="606"/>
    </location>
</feature>
<feature type="compositionally biased region" description="Polar residues" evidence="16">
    <location>
        <begin position="953"/>
        <end position="969"/>
    </location>
</feature>
<dbReference type="GO" id="GO:0005198">
    <property type="term" value="F:structural molecule activity"/>
    <property type="evidence" value="ECO:0007669"/>
    <property type="project" value="TreeGrafter"/>
</dbReference>
<evidence type="ECO:0000259" key="17">
    <source>
        <dbReference type="Pfam" id="PF07304"/>
    </source>
</evidence>
<dbReference type="Pfam" id="PF00400">
    <property type="entry name" value="WD40"/>
    <property type="match status" value="2"/>
</dbReference>
<evidence type="ECO:0000256" key="2">
    <source>
        <dbReference type="ARBA" id="ARBA00004397"/>
    </source>
</evidence>
<feature type="compositionally biased region" description="Pro residues" evidence="16">
    <location>
        <begin position="1047"/>
        <end position="1063"/>
    </location>
</feature>
<feature type="region of interest" description="Disordered" evidence="16">
    <location>
        <begin position="996"/>
        <end position="1019"/>
    </location>
</feature>
<organism evidence="18 19">
    <name type="scientific">Agrocybe pediades</name>
    <dbReference type="NCBI Taxonomy" id="84607"/>
    <lineage>
        <taxon>Eukaryota</taxon>
        <taxon>Fungi</taxon>
        <taxon>Dikarya</taxon>
        <taxon>Basidiomycota</taxon>
        <taxon>Agaricomycotina</taxon>
        <taxon>Agaricomycetes</taxon>
        <taxon>Agaricomycetidae</taxon>
        <taxon>Agaricales</taxon>
        <taxon>Agaricineae</taxon>
        <taxon>Strophariaceae</taxon>
        <taxon>Agrocybe</taxon>
    </lineage>
</organism>
<feature type="compositionally biased region" description="Pro residues" evidence="16">
    <location>
        <begin position="1255"/>
        <end position="1267"/>
    </location>
</feature>
<comment type="similarity">
    <text evidence="3">Belongs to the WD repeat SEC31 family.</text>
</comment>
<keyword evidence="13" id="KW-0968">Cytoplasmic vesicle</keyword>
<evidence type="ECO:0000256" key="10">
    <source>
        <dbReference type="ARBA" id="ARBA00022892"/>
    </source>
</evidence>
<dbReference type="InterPro" id="IPR040251">
    <property type="entry name" value="SEC31-like"/>
</dbReference>
<protein>
    <recommendedName>
        <fullName evidence="5">Protein transport protein SEC31</fullName>
    </recommendedName>
    <alternativeName>
        <fullName evidence="4">Protein transport protein sec31</fullName>
    </alternativeName>
</protein>
<comment type="caution">
    <text evidence="18">The sequence shown here is derived from an EMBL/GenBank/DDBJ whole genome shotgun (WGS) entry which is preliminary data.</text>
</comment>
<dbReference type="SMART" id="SM00320">
    <property type="entry name" value="WD40"/>
    <property type="match status" value="5"/>
</dbReference>
<keyword evidence="7 15" id="KW-0853">WD repeat</keyword>
<dbReference type="InterPro" id="IPR001680">
    <property type="entry name" value="WD40_rpt"/>
</dbReference>
<keyword evidence="12" id="KW-0472">Membrane</keyword>
<feature type="region of interest" description="Disordered" evidence="16">
    <location>
        <begin position="1031"/>
        <end position="1357"/>
    </location>
</feature>
<dbReference type="GO" id="GO:0070971">
    <property type="term" value="C:endoplasmic reticulum exit site"/>
    <property type="evidence" value="ECO:0007669"/>
    <property type="project" value="TreeGrafter"/>
</dbReference>
<dbReference type="GO" id="GO:0015031">
    <property type="term" value="P:protein transport"/>
    <property type="evidence" value="ECO:0007669"/>
    <property type="project" value="UniProtKB-KW"/>
</dbReference>
<evidence type="ECO:0000256" key="13">
    <source>
        <dbReference type="ARBA" id="ARBA00023329"/>
    </source>
</evidence>
<dbReference type="EMBL" id="JAACJL010000031">
    <property type="protein sequence ID" value="KAF4616993.1"/>
    <property type="molecule type" value="Genomic_DNA"/>
</dbReference>
<evidence type="ECO:0000256" key="6">
    <source>
        <dbReference type="ARBA" id="ARBA00022448"/>
    </source>
</evidence>
<feature type="repeat" description="WD" evidence="15">
    <location>
        <begin position="281"/>
        <end position="323"/>
    </location>
</feature>
<dbReference type="InterPro" id="IPR009917">
    <property type="entry name" value="SRA1/Sec31"/>
</dbReference>
<name>A0A8H4VNZ9_9AGAR</name>
<dbReference type="GO" id="GO:0090110">
    <property type="term" value="P:COPII-coated vesicle cargo loading"/>
    <property type="evidence" value="ECO:0007669"/>
    <property type="project" value="TreeGrafter"/>
</dbReference>
<dbReference type="PANTHER" id="PTHR13923">
    <property type="entry name" value="SEC31-RELATED PROTEIN"/>
    <property type="match status" value="1"/>
</dbReference>
<dbReference type="PROSITE" id="PS50294">
    <property type="entry name" value="WD_REPEATS_REGION"/>
    <property type="match status" value="1"/>
</dbReference>
<evidence type="ECO:0000256" key="3">
    <source>
        <dbReference type="ARBA" id="ARBA00009358"/>
    </source>
</evidence>